<dbReference type="InterPro" id="IPR010982">
    <property type="entry name" value="Lambda_DNA-bd_dom_sf"/>
</dbReference>
<dbReference type="EMBL" id="VIWX01000001">
    <property type="protein sequence ID" value="TWG07595.1"/>
    <property type="molecule type" value="Genomic_DNA"/>
</dbReference>
<dbReference type="SUPFAM" id="SSF47413">
    <property type="entry name" value="lambda repressor-like DNA-binding domains"/>
    <property type="match status" value="1"/>
</dbReference>
<name>A0A561V7K6_9PSEU</name>
<dbReference type="PANTHER" id="PTHR35010:SF2">
    <property type="entry name" value="BLL4672 PROTEIN"/>
    <property type="match status" value="1"/>
</dbReference>
<reference evidence="2 3" key="1">
    <citation type="submission" date="2019-06" db="EMBL/GenBank/DDBJ databases">
        <title>Sequencing the genomes of 1000 actinobacteria strains.</title>
        <authorList>
            <person name="Klenk H.-P."/>
        </authorList>
    </citation>
    <scope>NUCLEOTIDE SEQUENCE [LARGE SCALE GENOMIC DNA]</scope>
    <source>
        <strain evidence="2 3">DSM 46699</strain>
    </source>
</reference>
<proteinExistence type="predicted"/>
<dbReference type="AlphaFoldDB" id="A0A561V7K6"/>
<accession>A0A561V7K6</accession>
<dbReference type="PROSITE" id="PS50943">
    <property type="entry name" value="HTH_CROC1"/>
    <property type="match status" value="1"/>
</dbReference>
<evidence type="ECO:0000313" key="2">
    <source>
        <dbReference type="EMBL" id="TWG07595.1"/>
    </source>
</evidence>
<dbReference type="Pfam" id="PF13560">
    <property type="entry name" value="HTH_31"/>
    <property type="match status" value="1"/>
</dbReference>
<dbReference type="Gene3D" id="3.30.450.180">
    <property type="match status" value="1"/>
</dbReference>
<sequence length="285" mass="31966">MGWWILERVDRKQFADFLRSRREAIQPGDVGLFHGGPRRRTPGLRREEVAALSEMSTDYYARLEQGRGPVPSETVLGAIARSLRLSPRERDHLFFLAGRQAPAHEPLENSSSTGLSRLLDLLQGSPAQIVTPSGETLAQTPLSLELFGDESVYEGLERSLMYRWFTRPETRRIYPERDHALHSRSFTSQLRTACIQEGTGSFPERVVTSLLNLSQEFVTLWGMHEIDVRHEGYRKRVRHPGVGLVDLECQLLFSAGQTHGLLVFTAAPGTNGQHQLRELAGAVGA</sequence>
<organism evidence="2 3">
    <name type="scientific">Saccharopolyspora dendranthemae</name>
    <dbReference type="NCBI Taxonomy" id="1181886"/>
    <lineage>
        <taxon>Bacteria</taxon>
        <taxon>Bacillati</taxon>
        <taxon>Actinomycetota</taxon>
        <taxon>Actinomycetes</taxon>
        <taxon>Pseudonocardiales</taxon>
        <taxon>Pseudonocardiaceae</taxon>
        <taxon>Saccharopolyspora</taxon>
    </lineage>
</organism>
<dbReference type="Pfam" id="PF17765">
    <property type="entry name" value="MLTR_LBD"/>
    <property type="match status" value="1"/>
</dbReference>
<dbReference type="PANTHER" id="PTHR35010">
    <property type="entry name" value="BLL4672 PROTEIN-RELATED"/>
    <property type="match status" value="1"/>
</dbReference>
<dbReference type="SMART" id="SM00530">
    <property type="entry name" value="HTH_XRE"/>
    <property type="match status" value="1"/>
</dbReference>
<dbReference type="InterPro" id="IPR001387">
    <property type="entry name" value="Cro/C1-type_HTH"/>
</dbReference>
<dbReference type="CDD" id="cd00093">
    <property type="entry name" value="HTH_XRE"/>
    <property type="match status" value="1"/>
</dbReference>
<keyword evidence="3" id="KW-1185">Reference proteome</keyword>
<dbReference type="Gene3D" id="1.10.260.40">
    <property type="entry name" value="lambda repressor-like DNA-binding domains"/>
    <property type="match status" value="1"/>
</dbReference>
<dbReference type="InterPro" id="IPR041413">
    <property type="entry name" value="MLTR_LBD"/>
</dbReference>
<dbReference type="Proteomes" id="UP000316184">
    <property type="component" value="Unassembled WGS sequence"/>
</dbReference>
<feature type="domain" description="HTH cro/C1-type" evidence="1">
    <location>
        <begin position="43"/>
        <end position="90"/>
    </location>
</feature>
<evidence type="ECO:0000259" key="1">
    <source>
        <dbReference type="PROSITE" id="PS50943"/>
    </source>
</evidence>
<comment type="caution">
    <text evidence="2">The sequence shown here is derived from an EMBL/GenBank/DDBJ whole genome shotgun (WGS) entry which is preliminary data.</text>
</comment>
<protein>
    <submittedName>
        <fullName evidence="2">Helix-turn-helix protein</fullName>
    </submittedName>
</protein>
<dbReference type="GO" id="GO:0003677">
    <property type="term" value="F:DNA binding"/>
    <property type="evidence" value="ECO:0007669"/>
    <property type="project" value="InterPro"/>
</dbReference>
<gene>
    <name evidence="2" type="ORF">FHU35_11212</name>
</gene>
<evidence type="ECO:0000313" key="3">
    <source>
        <dbReference type="Proteomes" id="UP000316184"/>
    </source>
</evidence>